<dbReference type="Proteomes" id="UP000185904">
    <property type="component" value="Unassembled WGS sequence"/>
</dbReference>
<name>A0A178CWR2_9EURO</name>
<dbReference type="Gene3D" id="1.20.1250.20">
    <property type="entry name" value="MFS general substrate transporter like domains"/>
    <property type="match status" value="1"/>
</dbReference>
<feature type="transmembrane region" description="Helical" evidence="6">
    <location>
        <begin position="162"/>
        <end position="182"/>
    </location>
</feature>
<dbReference type="PANTHER" id="PTHR23506:SF23">
    <property type="entry name" value="GH10249P"/>
    <property type="match status" value="1"/>
</dbReference>
<dbReference type="SUPFAM" id="SSF103473">
    <property type="entry name" value="MFS general substrate transporter"/>
    <property type="match status" value="1"/>
</dbReference>
<dbReference type="GO" id="GO:0004497">
    <property type="term" value="F:monooxygenase activity"/>
    <property type="evidence" value="ECO:0007669"/>
    <property type="project" value="InterPro"/>
</dbReference>
<feature type="domain" description="Major facilitator superfamily (MFS) profile" evidence="7">
    <location>
        <begin position="3"/>
        <end position="465"/>
    </location>
</feature>
<reference evidence="8 9" key="1">
    <citation type="submission" date="2016-03" db="EMBL/GenBank/DDBJ databases">
        <title>The draft genome sequence of Fonsecaea nubica causative agent of cutaneous subcutaneous infection in human host.</title>
        <authorList>
            <person name="Costa F."/>
            <person name="Sybren D.H."/>
            <person name="Raittz R.T."/>
            <person name="Weiss V.A."/>
            <person name="Leao A.C."/>
            <person name="Gomes R."/>
            <person name="De Souza E.M."/>
            <person name="Pedrosa F.O."/>
            <person name="Steffens M.B."/>
            <person name="Bombassaro A."/>
            <person name="Tadra-Sfeir M.Z."/>
            <person name="Moreno L.F."/>
            <person name="Najafzadeh M.J."/>
            <person name="Felipe M.S."/>
            <person name="Teixeira M."/>
            <person name="Sun J."/>
            <person name="Xi L."/>
            <person name="Castro M.A."/>
            <person name="Vicente V.A."/>
        </authorList>
    </citation>
    <scope>NUCLEOTIDE SEQUENCE [LARGE SCALE GENOMIC DNA]</scope>
    <source>
        <strain evidence="8 9">CBS 269.64</strain>
    </source>
</reference>
<feature type="transmembrane region" description="Helical" evidence="6">
    <location>
        <begin position="436"/>
        <end position="457"/>
    </location>
</feature>
<evidence type="ECO:0000256" key="6">
    <source>
        <dbReference type="SAM" id="Phobius"/>
    </source>
</evidence>
<feature type="transmembrane region" description="Helical" evidence="6">
    <location>
        <begin position="335"/>
        <end position="354"/>
    </location>
</feature>
<dbReference type="GO" id="GO:0016705">
    <property type="term" value="F:oxidoreductase activity, acting on paired donors, with incorporation or reduction of molecular oxygen"/>
    <property type="evidence" value="ECO:0007669"/>
    <property type="project" value="InterPro"/>
</dbReference>
<dbReference type="RefSeq" id="XP_022498373.1">
    <property type="nucleotide sequence ID" value="XM_022645658.1"/>
</dbReference>
<keyword evidence="5 6" id="KW-0472">Membrane</keyword>
<dbReference type="OrthoDB" id="5086884at2759"/>
<organism evidence="8 9">
    <name type="scientific">Fonsecaea nubica</name>
    <dbReference type="NCBI Taxonomy" id="856822"/>
    <lineage>
        <taxon>Eukaryota</taxon>
        <taxon>Fungi</taxon>
        <taxon>Dikarya</taxon>
        <taxon>Ascomycota</taxon>
        <taxon>Pezizomycotina</taxon>
        <taxon>Eurotiomycetes</taxon>
        <taxon>Chaetothyriomycetidae</taxon>
        <taxon>Chaetothyriales</taxon>
        <taxon>Herpotrichiellaceae</taxon>
        <taxon>Fonsecaea</taxon>
    </lineage>
</organism>
<evidence type="ECO:0000313" key="8">
    <source>
        <dbReference type="EMBL" id="OAL33361.1"/>
    </source>
</evidence>
<evidence type="ECO:0000256" key="3">
    <source>
        <dbReference type="ARBA" id="ARBA00022692"/>
    </source>
</evidence>
<comment type="caution">
    <text evidence="8">The sequence shown here is derived from an EMBL/GenBank/DDBJ whole genome shotgun (WGS) entry which is preliminary data.</text>
</comment>
<gene>
    <name evidence="8" type="ORF">AYO20_07372</name>
</gene>
<dbReference type="PANTHER" id="PTHR23506">
    <property type="entry name" value="GH10249P"/>
    <property type="match status" value="1"/>
</dbReference>
<keyword evidence="9" id="KW-1185">Reference proteome</keyword>
<keyword evidence="4 6" id="KW-1133">Transmembrane helix</keyword>
<evidence type="ECO:0000256" key="2">
    <source>
        <dbReference type="ARBA" id="ARBA00022448"/>
    </source>
</evidence>
<dbReference type="Pfam" id="PF07690">
    <property type="entry name" value="MFS_1"/>
    <property type="match status" value="1"/>
</dbReference>
<accession>A0A178CWR2</accession>
<dbReference type="PROSITE" id="PS50850">
    <property type="entry name" value="MFS"/>
    <property type="match status" value="1"/>
</dbReference>
<evidence type="ECO:0000256" key="1">
    <source>
        <dbReference type="ARBA" id="ARBA00004141"/>
    </source>
</evidence>
<dbReference type="GeneID" id="34590784"/>
<protein>
    <recommendedName>
        <fullName evidence="7">Major facilitator superfamily (MFS) profile domain-containing protein</fullName>
    </recommendedName>
</protein>
<feature type="transmembrane region" description="Helical" evidence="6">
    <location>
        <begin position="308"/>
        <end position="328"/>
    </location>
</feature>
<feature type="transmembrane region" description="Helical" evidence="6">
    <location>
        <begin position="273"/>
        <end position="296"/>
    </location>
</feature>
<dbReference type="AlphaFoldDB" id="A0A178CWR2"/>
<feature type="transmembrane region" description="Helical" evidence="6">
    <location>
        <begin position="412"/>
        <end position="430"/>
    </location>
</feature>
<evidence type="ECO:0000313" key="9">
    <source>
        <dbReference type="Proteomes" id="UP000185904"/>
    </source>
</evidence>
<feature type="transmembrane region" description="Helical" evidence="6">
    <location>
        <begin position="104"/>
        <end position="122"/>
    </location>
</feature>
<dbReference type="InterPro" id="IPR020846">
    <property type="entry name" value="MFS_dom"/>
</dbReference>
<evidence type="ECO:0000256" key="5">
    <source>
        <dbReference type="ARBA" id="ARBA00023136"/>
    </source>
</evidence>
<dbReference type="SUPFAM" id="SSF48264">
    <property type="entry name" value="Cytochrome P450"/>
    <property type="match status" value="1"/>
</dbReference>
<dbReference type="GO" id="GO:0020037">
    <property type="term" value="F:heme binding"/>
    <property type="evidence" value="ECO:0007669"/>
    <property type="project" value="InterPro"/>
</dbReference>
<dbReference type="GO" id="GO:0016020">
    <property type="term" value="C:membrane"/>
    <property type="evidence" value="ECO:0007669"/>
    <property type="project" value="UniProtKB-SubCell"/>
</dbReference>
<dbReference type="Gene3D" id="1.10.630.10">
    <property type="entry name" value="Cytochrome P450"/>
    <property type="match status" value="1"/>
</dbReference>
<dbReference type="InterPro" id="IPR011701">
    <property type="entry name" value="MFS"/>
</dbReference>
<dbReference type="InterPro" id="IPR050930">
    <property type="entry name" value="MFS_Vesicular_Transporter"/>
</dbReference>
<comment type="subcellular location">
    <subcellularLocation>
        <location evidence="1">Membrane</location>
        <topology evidence="1">Multi-pass membrane protein</topology>
    </subcellularLocation>
</comment>
<dbReference type="InterPro" id="IPR036259">
    <property type="entry name" value="MFS_trans_sf"/>
</dbReference>
<keyword evidence="2" id="KW-0813">Transport</keyword>
<proteinExistence type="predicted"/>
<dbReference type="EMBL" id="LVCJ01000051">
    <property type="protein sequence ID" value="OAL33361.1"/>
    <property type="molecule type" value="Genomic_DNA"/>
</dbReference>
<feature type="transmembrane region" description="Helical" evidence="6">
    <location>
        <begin position="360"/>
        <end position="391"/>
    </location>
</feature>
<dbReference type="CDD" id="cd17325">
    <property type="entry name" value="MFS_MdtG_SLC18_like"/>
    <property type="match status" value="1"/>
</dbReference>
<evidence type="ECO:0000259" key="7">
    <source>
        <dbReference type="PROSITE" id="PS50850"/>
    </source>
</evidence>
<dbReference type="GO" id="GO:0005506">
    <property type="term" value="F:iron ion binding"/>
    <property type="evidence" value="ECO:0007669"/>
    <property type="project" value="InterPro"/>
</dbReference>
<sequence>MFIVAACALAVFTDSYLYSMVVPILPFALVNRAGVQESDVGPWTSALLACYAAASLAICPVAGYLADYFTLRRTTFILGLLVLAGSTTLLCIGSSTALFVLGRLLQGASSAITWTTALTVAAETVDTSEVGRTMGFCSLGMSLAMLLGPILGGLLFQHRGYQSVYGLAFGLLAIDIIWRLLIMERNVDTQNIDPQRWNYWTFDYGDDGTPRIVPLGQRDEFFDVESLSWGTRTLQPEDSPGDTSSAITSQHINHALPKFAQWAIILRDARLQVALWASLVQVTLIASLDAVLPLFVHRIFSWGPQGAGLIFIPVVIPSLLAICAGSIVDIVGPKWVVIAGFSAAAPALLMLRLIEEDTVGQVVLLCALLLLLSTGLAFVGAPLMAEITFAVEAIEHTRPGAFGPRGAVAQAYAFYYVFVSGGLLIGPLWGGFVEKIAGWKTMTLTFALLIKYSFYLIQVYSRSTRALNMFTMMDRKQHAERKKMISKSYTKSTILSSGALRETFNVLVSEQLLPLIEESSTTRIPIEVCDLNRAYAMDIFTSYQYGSSLKTTFIQDMKRRQWYFTRYFRSRPYFFAMTEMPGFLTLLSRLSAPFRARSIKKALNELENWNLEMCDKAVGLIIAEESSGIGMAKREYPVILAQLYVSLQRFHSEITDLSSPQKQSAYPFRYELASEMFDHNLGAHETIGNAISCIQFELSRHPKVQEKLLFKQSTPVHY</sequence>
<keyword evidence="3 6" id="KW-0812">Transmembrane</keyword>
<feature type="transmembrane region" description="Helical" evidence="6">
    <location>
        <begin position="43"/>
        <end position="65"/>
    </location>
</feature>
<feature type="transmembrane region" description="Helical" evidence="6">
    <location>
        <begin position="134"/>
        <end position="156"/>
    </location>
</feature>
<dbReference type="InterPro" id="IPR036396">
    <property type="entry name" value="Cyt_P450_sf"/>
</dbReference>
<dbReference type="GO" id="GO:0022857">
    <property type="term" value="F:transmembrane transporter activity"/>
    <property type="evidence" value="ECO:0007669"/>
    <property type="project" value="InterPro"/>
</dbReference>
<evidence type="ECO:0000256" key="4">
    <source>
        <dbReference type="ARBA" id="ARBA00022989"/>
    </source>
</evidence>
<feature type="transmembrane region" description="Helical" evidence="6">
    <location>
        <begin position="77"/>
        <end position="98"/>
    </location>
</feature>